<dbReference type="EMBL" id="JAHCTB010000002">
    <property type="protein sequence ID" value="MBT0607379.1"/>
    <property type="molecule type" value="Genomic_DNA"/>
</dbReference>
<name>A0ABS5S4Q7_9FLAO</name>
<proteinExistence type="predicted"/>
<keyword evidence="2" id="KW-1185">Reference proteome</keyword>
<protein>
    <submittedName>
        <fullName evidence="1">Uncharacterized protein</fullName>
    </submittedName>
</protein>
<gene>
    <name evidence="1" type="ORF">KIV10_04225</name>
</gene>
<sequence length="94" mass="11021">MKKVCPGNSLKKKDWNSVENSAFREIAKVFAARNLQPQLVETDLSYRLRWHGHTNYNVRDGPDHQYAQARADRPISLKRKMPIKSALRYFLSDF</sequence>
<comment type="caution">
    <text evidence="1">The sequence shown here is derived from an EMBL/GenBank/DDBJ whole genome shotgun (WGS) entry which is preliminary data.</text>
</comment>
<organism evidence="1 2">
    <name type="scientific">Aequorivita echinoideorum</name>
    <dbReference type="NCBI Taxonomy" id="1549647"/>
    <lineage>
        <taxon>Bacteria</taxon>
        <taxon>Pseudomonadati</taxon>
        <taxon>Bacteroidota</taxon>
        <taxon>Flavobacteriia</taxon>
        <taxon>Flavobacteriales</taxon>
        <taxon>Flavobacteriaceae</taxon>
        <taxon>Aequorivita</taxon>
    </lineage>
</organism>
<dbReference type="RefSeq" id="WP_214112258.1">
    <property type="nucleotide sequence ID" value="NZ_JAHCTB010000002.1"/>
</dbReference>
<reference evidence="1 2" key="1">
    <citation type="submission" date="2021-05" db="EMBL/GenBank/DDBJ databases">
        <title>Aequorivita echinoideorum JCM 30378 genome.</title>
        <authorList>
            <person name="Zhang H."/>
            <person name="Li C."/>
        </authorList>
    </citation>
    <scope>NUCLEOTIDE SEQUENCE [LARGE SCALE GENOMIC DNA]</scope>
    <source>
        <strain evidence="1 2">JCM30378</strain>
    </source>
</reference>
<dbReference type="Proteomes" id="UP001297092">
    <property type="component" value="Unassembled WGS sequence"/>
</dbReference>
<evidence type="ECO:0000313" key="1">
    <source>
        <dbReference type="EMBL" id="MBT0607379.1"/>
    </source>
</evidence>
<accession>A0ABS5S4Q7</accession>
<evidence type="ECO:0000313" key="2">
    <source>
        <dbReference type="Proteomes" id="UP001297092"/>
    </source>
</evidence>